<reference evidence="3 4" key="1">
    <citation type="journal article" date="2019" name="Nat. Ecol. Evol.">
        <title>Megaphylogeny resolves global patterns of mushroom evolution.</title>
        <authorList>
            <person name="Varga T."/>
            <person name="Krizsan K."/>
            <person name="Foldi C."/>
            <person name="Dima B."/>
            <person name="Sanchez-Garcia M."/>
            <person name="Sanchez-Ramirez S."/>
            <person name="Szollosi G.J."/>
            <person name="Szarkandi J.G."/>
            <person name="Papp V."/>
            <person name="Albert L."/>
            <person name="Andreopoulos W."/>
            <person name="Angelini C."/>
            <person name="Antonin V."/>
            <person name="Barry K.W."/>
            <person name="Bougher N.L."/>
            <person name="Buchanan P."/>
            <person name="Buyck B."/>
            <person name="Bense V."/>
            <person name="Catcheside P."/>
            <person name="Chovatia M."/>
            <person name="Cooper J."/>
            <person name="Damon W."/>
            <person name="Desjardin D."/>
            <person name="Finy P."/>
            <person name="Geml J."/>
            <person name="Haridas S."/>
            <person name="Hughes K."/>
            <person name="Justo A."/>
            <person name="Karasinski D."/>
            <person name="Kautmanova I."/>
            <person name="Kiss B."/>
            <person name="Kocsube S."/>
            <person name="Kotiranta H."/>
            <person name="LaButti K.M."/>
            <person name="Lechner B.E."/>
            <person name="Liimatainen K."/>
            <person name="Lipzen A."/>
            <person name="Lukacs Z."/>
            <person name="Mihaltcheva S."/>
            <person name="Morgado L.N."/>
            <person name="Niskanen T."/>
            <person name="Noordeloos M.E."/>
            <person name="Ohm R.A."/>
            <person name="Ortiz-Santana B."/>
            <person name="Ovrebo C."/>
            <person name="Racz N."/>
            <person name="Riley R."/>
            <person name="Savchenko A."/>
            <person name="Shiryaev A."/>
            <person name="Soop K."/>
            <person name="Spirin V."/>
            <person name="Szebenyi C."/>
            <person name="Tomsovsky M."/>
            <person name="Tulloss R.E."/>
            <person name="Uehling J."/>
            <person name="Grigoriev I.V."/>
            <person name="Vagvolgyi C."/>
            <person name="Papp T."/>
            <person name="Martin F.M."/>
            <person name="Miettinen O."/>
            <person name="Hibbett D.S."/>
            <person name="Nagy L.G."/>
        </authorList>
    </citation>
    <scope>NUCLEOTIDE SEQUENCE [LARGE SCALE GENOMIC DNA]</scope>
    <source>
        <strain evidence="3 4">CBS 166.37</strain>
    </source>
</reference>
<organism evidence="3 4">
    <name type="scientific">Crucibulum laeve</name>
    <dbReference type="NCBI Taxonomy" id="68775"/>
    <lineage>
        <taxon>Eukaryota</taxon>
        <taxon>Fungi</taxon>
        <taxon>Dikarya</taxon>
        <taxon>Basidiomycota</taxon>
        <taxon>Agaricomycotina</taxon>
        <taxon>Agaricomycetes</taxon>
        <taxon>Agaricomycetidae</taxon>
        <taxon>Agaricales</taxon>
        <taxon>Agaricineae</taxon>
        <taxon>Nidulariaceae</taxon>
        <taxon>Crucibulum</taxon>
    </lineage>
</organism>
<dbReference type="Proteomes" id="UP000308652">
    <property type="component" value="Unassembled WGS sequence"/>
</dbReference>
<dbReference type="SUPFAM" id="SSF159941">
    <property type="entry name" value="MM3350-like"/>
    <property type="match status" value="1"/>
</dbReference>
<evidence type="ECO:0000313" key="4">
    <source>
        <dbReference type="Proteomes" id="UP000308652"/>
    </source>
</evidence>
<dbReference type="AlphaFoldDB" id="A0A5C3LL38"/>
<gene>
    <name evidence="3" type="ORF">BDQ12DRAFT_738798</name>
</gene>
<name>A0A5C3LL38_9AGAR</name>
<evidence type="ECO:0000256" key="1">
    <source>
        <dbReference type="SAM" id="MobiDB-lite"/>
    </source>
</evidence>
<dbReference type="Pfam" id="PF07929">
    <property type="entry name" value="PRiA4_ORF3"/>
    <property type="match status" value="1"/>
</dbReference>
<feature type="region of interest" description="Disordered" evidence="1">
    <location>
        <begin position="15"/>
        <end position="39"/>
    </location>
</feature>
<feature type="domain" description="Plasmid pRiA4b Orf3-like" evidence="2">
    <location>
        <begin position="4"/>
        <end position="198"/>
    </location>
</feature>
<sequence length="231" mass="26104">MGPWQQTHLHDFIYNRPPAHTSSQGNAAEQYGALGGPENYGPLGQHEEVLKIMPRYELDLQEEDEGIQMPGMLPMRRIPKEAEEDVKLSDIYGEGGRLRDMLSRTTSEGGREFFPLIYLYDFGDNWEHELIFEGEALATAARPVFISAIGCGPVEDSGGTTGWETVKSAFRAQNPRITQSERRKWAREVSGLGDEFDPFKEPGVVQMNYEGRWENHLELYMNGSGDHGSMY</sequence>
<dbReference type="EMBL" id="ML213649">
    <property type="protein sequence ID" value="TFK33372.1"/>
    <property type="molecule type" value="Genomic_DNA"/>
</dbReference>
<evidence type="ECO:0000259" key="2">
    <source>
        <dbReference type="Pfam" id="PF07929"/>
    </source>
</evidence>
<evidence type="ECO:0000313" key="3">
    <source>
        <dbReference type="EMBL" id="TFK33372.1"/>
    </source>
</evidence>
<proteinExistence type="predicted"/>
<dbReference type="Gene3D" id="3.10.290.30">
    <property type="entry name" value="MM3350-like"/>
    <property type="match status" value="1"/>
</dbReference>
<dbReference type="STRING" id="68775.A0A5C3LL38"/>
<keyword evidence="4" id="KW-1185">Reference proteome</keyword>
<dbReference type="InterPro" id="IPR012912">
    <property type="entry name" value="Plasmid_pRiA4b_Orf3-like"/>
</dbReference>
<dbReference type="InterPro" id="IPR024047">
    <property type="entry name" value="MM3350-like_sf"/>
</dbReference>
<protein>
    <recommendedName>
        <fullName evidence="2">Plasmid pRiA4b Orf3-like domain-containing protein</fullName>
    </recommendedName>
</protein>
<dbReference type="OrthoDB" id="407198at2759"/>
<accession>A0A5C3LL38</accession>